<evidence type="ECO:0000256" key="1">
    <source>
        <dbReference type="SAM" id="SignalP"/>
    </source>
</evidence>
<sequence length="157" mass="16876">MRCILSFVVLYCTILTALAVPISPPPVPDLKQTDPTEGYAYIKYANVALKVLASKLTPSLRFSDIHLAPEDSTGARLLSGSSVYRHGDVIHGYSDYQQPLHYARVVRTIFVIAVTITVRDALAIDFPASSGCVASNCDDTSAHISSNVNATDVPTGH</sequence>
<dbReference type="EMBL" id="JACYCD010000049">
    <property type="protein sequence ID" value="KAF8707473.1"/>
    <property type="molecule type" value="Genomic_DNA"/>
</dbReference>
<reference evidence="2" key="1">
    <citation type="submission" date="2020-09" db="EMBL/GenBank/DDBJ databases">
        <title>Comparative genome analyses of four rice-infecting Rhizoctonia solani isolates reveal extensive enrichment of homogalacturonan modification genes.</title>
        <authorList>
            <person name="Lee D.-Y."/>
            <person name="Jeon J."/>
            <person name="Kim K.-T."/>
            <person name="Cheong K."/>
            <person name="Song H."/>
            <person name="Choi G."/>
            <person name="Ko J."/>
            <person name="Opiyo S.O."/>
            <person name="Zuo S."/>
            <person name="Madhav S."/>
            <person name="Lee Y.-H."/>
            <person name="Wang G.-L."/>
        </authorList>
    </citation>
    <scope>NUCLEOTIDE SEQUENCE</scope>
    <source>
        <strain evidence="2">AG1-IA WGL</strain>
    </source>
</reference>
<dbReference type="AlphaFoldDB" id="A0A8H7HTB1"/>
<protein>
    <submittedName>
        <fullName evidence="2">Uncharacterized protein</fullName>
    </submittedName>
</protein>
<organism evidence="2 3">
    <name type="scientific">Rhizoctonia solani</name>
    <dbReference type="NCBI Taxonomy" id="456999"/>
    <lineage>
        <taxon>Eukaryota</taxon>
        <taxon>Fungi</taxon>
        <taxon>Dikarya</taxon>
        <taxon>Basidiomycota</taxon>
        <taxon>Agaricomycotina</taxon>
        <taxon>Agaricomycetes</taxon>
        <taxon>Cantharellales</taxon>
        <taxon>Ceratobasidiaceae</taxon>
        <taxon>Rhizoctonia</taxon>
    </lineage>
</organism>
<keyword evidence="1" id="KW-0732">Signal</keyword>
<feature type="signal peptide" evidence="1">
    <location>
        <begin position="1"/>
        <end position="19"/>
    </location>
</feature>
<dbReference type="Proteomes" id="UP000602905">
    <property type="component" value="Unassembled WGS sequence"/>
</dbReference>
<accession>A0A8H7HTB1</accession>
<evidence type="ECO:0000313" key="3">
    <source>
        <dbReference type="Proteomes" id="UP000602905"/>
    </source>
</evidence>
<feature type="chain" id="PRO_5034198738" evidence="1">
    <location>
        <begin position="20"/>
        <end position="157"/>
    </location>
</feature>
<name>A0A8H7HTB1_9AGAM</name>
<proteinExistence type="predicted"/>
<feature type="non-terminal residue" evidence="2">
    <location>
        <position position="1"/>
    </location>
</feature>
<evidence type="ECO:0000313" key="2">
    <source>
        <dbReference type="EMBL" id="KAF8707473.1"/>
    </source>
</evidence>
<gene>
    <name evidence="2" type="ORF">RHS03_04429</name>
</gene>
<comment type="caution">
    <text evidence="2">The sequence shown here is derived from an EMBL/GenBank/DDBJ whole genome shotgun (WGS) entry which is preliminary data.</text>
</comment>